<dbReference type="GO" id="GO:0003700">
    <property type="term" value="F:DNA-binding transcription factor activity"/>
    <property type="evidence" value="ECO:0007669"/>
    <property type="project" value="InterPro"/>
</dbReference>
<dbReference type="PANTHER" id="PTHR43280:SF2">
    <property type="entry name" value="HTH-TYPE TRANSCRIPTIONAL REGULATOR EXSA"/>
    <property type="match status" value="1"/>
</dbReference>
<dbReference type="InterPro" id="IPR018060">
    <property type="entry name" value="HTH_AraC"/>
</dbReference>
<dbReference type="SUPFAM" id="SSF51215">
    <property type="entry name" value="Regulatory protein AraC"/>
    <property type="match status" value="1"/>
</dbReference>
<dbReference type="Proteomes" id="UP000281028">
    <property type="component" value="Unassembled WGS sequence"/>
</dbReference>
<evidence type="ECO:0000256" key="3">
    <source>
        <dbReference type="ARBA" id="ARBA00023163"/>
    </source>
</evidence>
<dbReference type="Pfam" id="PF12833">
    <property type="entry name" value="HTH_18"/>
    <property type="match status" value="1"/>
</dbReference>
<dbReference type="EMBL" id="RIAR02000001">
    <property type="protein sequence ID" value="NSL91149.1"/>
    <property type="molecule type" value="Genomic_DNA"/>
</dbReference>
<dbReference type="GO" id="GO:0043565">
    <property type="term" value="F:sequence-specific DNA binding"/>
    <property type="evidence" value="ECO:0007669"/>
    <property type="project" value="InterPro"/>
</dbReference>
<dbReference type="InterPro" id="IPR003313">
    <property type="entry name" value="AraC-bd"/>
</dbReference>
<evidence type="ECO:0000313" key="5">
    <source>
        <dbReference type="Proteomes" id="UP000281028"/>
    </source>
</evidence>
<dbReference type="PANTHER" id="PTHR43280">
    <property type="entry name" value="ARAC-FAMILY TRANSCRIPTIONAL REGULATOR"/>
    <property type="match status" value="1"/>
</dbReference>
<dbReference type="InterPro" id="IPR020449">
    <property type="entry name" value="Tscrpt_reg_AraC-type_HTH"/>
</dbReference>
<dbReference type="Gene3D" id="1.10.10.60">
    <property type="entry name" value="Homeodomain-like"/>
    <property type="match status" value="2"/>
</dbReference>
<keyword evidence="1" id="KW-0805">Transcription regulation</keyword>
<dbReference type="AlphaFoldDB" id="A0A433WP55"/>
<reference evidence="4" key="1">
    <citation type="submission" date="2020-05" db="EMBL/GenBank/DDBJ databases">
        <title>Chitinophaga laudate sp. nov., isolated from a tropical peat swamp.</title>
        <authorList>
            <person name="Goh C.B.S."/>
            <person name="Lee M.S."/>
            <person name="Parimannan S."/>
            <person name="Pasbakhsh P."/>
            <person name="Yule C.M."/>
            <person name="Rajandas H."/>
            <person name="Loke S."/>
            <person name="Croft L."/>
            <person name="Tan J.B.L."/>
        </authorList>
    </citation>
    <scope>NUCLEOTIDE SEQUENCE</scope>
    <source>
        <strain evidence="4">Mgbs1</strain>
    </source>
</reference>
<dbReference type="SUPFAM" id="SSF46689">
    <property type="entry name" value="Homeodomain-like"/>
    <property type="match status" value="1"/>
</dbReference>
<dbReference type="InterPro" id="IPR037923">
    <property type="entry name" value="HTH-like"/>
</dbReference>
<protein>
    <submittedName>
        <fullName evidence="4">Helix-turn-helix transcriptional regulator</fullName>
    </submittedName>
</protein>
<dbReference type="SMART" id="SM00342">
    <property type="entry name" value="HTH_ARAC"/>
    <property type="match status" value="1"/>
</dbReference>
<sequence>MKQKHLHQPFELYISDPGDWEERILVYHFFEIVLILEGEGVREVNRNHFNYRAGDIFLFTPLDCRGFKSSIPTKFCSIRFAEVFLTAYRNQAERATVSGWLKQLEQLFYQHNRFEQFVIKDAADQHMVSSLIAHLVTEFERRQTYFEDNIQHLITLMLNTLVRNIAVPAQHRQTLQEEEPLINRMLLHIKEHIASREQLSIAYLARTFNLSANYVGEYFKKMTGESIQRYITVYKMRLVENKLQYSVSTISQIADELGFNDESHLSSQFKKFAGVSPAQYRKEKAQRAA</sequence>
<dbReference type="OrthoDB" id="636258at2"/>
<evidence type="ECO:0000256" key="2">
    <source>
        <dbReference type="ARBA" id="ARBA00023125"/>
    </source>
</evidence>
<organism evidence="4 5">
    <name type="scientific">Chitinophaga solisilvae</name>
    <dbReference type="NCBI Taxonomy" id="1233460"/>
    <lineage>
        <taxon>Bacteria</taxon>
        <taxon>Pseudomonadati</taxon>
        <taxon>Bacteroidota</taxon>
        <taxon>Chitinophagia</taxon>
        <taxon>Chitinophagales</taxon>
        <taxon>Chitinophagaceae</taxon>
        <taxon>Chitinophaga</taxon>
    </lineage>
</organism>
<dbReference type="InterPro" id="IPR009057">
    <property type="entry name" value="Homeodomain-like_sf"/>
</dbReference>
<keyword evidence="3" id="KW-0804">Transcription</keyword>
<gene>
    <name evidence="4" type="ORF">ECE50_030280</name>
</gene>
<proteinExistence type="predicted"/>
<keyword evidence="5" id="KW-1185">Reference proteome</keyword>
<dbReference type="PROSITE" id="PS01124">
    <property type="entry name" value="HTH_ARAC_FAMILY_2"/>
    <property type="match status" value="1"/>
</dbReference>
<name>A0A433WP55_9BACT</name>
<dbReference type="Pfam" id="PF02311">
    <property type="entry name" value="AraC_binding"/>
    <property type="match status" value="1"/>
</dbReference>
<dbReference type="PRINTS" id="PR00032">
    <property type="entry name" value="HTHARAC"/>
</dbReference>
<evidence type="ECO:0000313" key="4">
    <source>
        <dbReference type="EMBL" id="NSL91149.1"/>
    </source>
</evidence>
<keyword evidence="2" id="KW-0238">DNA-binding</keyword>
<accession>A0A433WP55</accession>
<dbReference type="PROSITE" id="PS00041">
    <property type="entry name" value="HTH_ARAC_FAMILY_1"/>
    <property type="match status" value="1"/>
</dbReference>
<dbReference type="InterPro" id="IPR018062">
    <property type="entry name" value="HTH_AraC-typ_CS"/>
</dbReference>
<comment type="caution">
    <text evidence="4">The sequence shown here is derived from an EMBL/GenBank/DDBJ whole genome shotgun (WGS) entry which is preliminary data.</text>
</comment>
<evidence type="ECO:0000256" key="1">
    <source>
        <dbReference type="ARBA" id="ARBA00023015"/>
    </source>
</evidence>